<keyword evidence="9" id="KW-1185">Reference proteome</keyword>
<feature type="active site" evidence="5">
    <location>
        <position position="183"/>
    </location>
</feature>
<dbReference type="GO" id="GO:0003998">
    <property type="term" value="F:acylphosphatase activity"/>
    <property type="evidence" value="ECO:0007669"/>
    <property type="project" value="UniProtKB-EC"/>
</dbReference>
<dbReference type="PRINTS" id="PR00112">
    <property type="entry name" value="ACYLPHPHTASE"/>
</dbReference>
<evidence type="ECO:0000256" key="2">
    <source>
        <dbReference type="ARBA" id="ARBA00012150"/>
    </source>
</evidence>
<dbReference type="EMBL" id="WNWW01000144">
    <property type="protein sequence ID" value="KAF3429799.1"/>
    <property type="molecule type" value="Genomic_DNA"/>
</dbReference>
<organism evidence="8 9">
    <name type="scientific">Frieseomelitta varia</name>
    <dbReference type="NCBI Taxonomy" id="561572"/>
    <lineage>
        <taxon>Eukaryota</taxon>
        <taxon>Metazoa</taxon>
        <taxon>Ecdysozoa</taxon>
        <taxon>Arthropoda</taxon>
        <taxon>Hexapoda</taxon>
        <taxon>Insecta</taxon>
        <taxon>Pterygota</taxon>
        <taxon>Neoptera</taxon>
        <taxon>Endopterygota</taxon>
        <taxon>Hymenoptera</taxon>
        <taxon>Apocrita</taxon>
        <taxon>Aculeata</taxon>
        <taxon>Apoidea</taxon>
        <taxon>Anthophila</taxon>
        <taxon>Apidae</taxon>
        <taxon>Frieseomelitta</taxon>
    </lineage>
</organism>
<gene>
    <name evidence="8" type="ORF">E2986_11386</name>
</gene>
<dbReference type="EC" id="3.6.1.7" evidence="2 5"/>
<dbReference type="AlphaFoldDB" id="A0A833RJG7"/>
<dbReference type="Gene3D" id="3.30.70.100">
    <property type="match status" value="1"/>
</dbReference>
<proteinExistence type="inferred from homology"/>
<dbReference type="InterPro" id="IPR017968">
    <property type="entry name" value="Acylphosphatase_CS"/>
</dbReference>
<dbReference type="PANTHER" id="PTHR10029:SF3">
    <property type="entry name" value="ACYLPHOSPHATASE-RELATED"/>
    <property type="match status" value="1"/>
</dbReference>
<dbReference type="FunFam" id="3.30.70.100:FF:000011">
    <property type="entry name" value="Acylphosphatase"/>
    <property type="match status" value="1"/>
</dbReference>
<dbReference type="PROSITE" id="PS00151">
    <property type="entry name" value="ACYLPHOSPHATASE_2"/>
    <property type="match status" value="1"/>
</dbReference>
<dbReference type="InterPro" id="IPR001792">
    <property type="entry name" value="Acylphosphatase-like_dom"/>
</dbReference>
<protein>
    <recommendedName>
        <fullName evidence="2 5">acylphosphatase</fullName>
        <ecNumber evidence="2 5">3.6.1.7</ecNumber>
    </recommendedName>
</protein>
<dbReference type="InterPro" id="IPR020456">
    <property type="entry name" value="Acylphosphatase"/>
</dbReference>
<feature type="domain" description="Acylphosphatase-like" evidence="7">
    <location>
        <begin position="168"/>
        <end position="258"/>
    </location>
</feature>
<sequence>MSLFRYLRRHFTDMTKRLSKIRTADIVYWVTGVILHKEKLHTQFDIIKAFPLRCFQFKYSEDWPSLSRVTPPKTPQKHIETASTKKMFDSSATDTNIAVIPEQLMKSRLATSSRIRHETYADSDFPPNNNRILTKLELKIVFCLLVVLSFLSVTTTLNTNPTMSKLVGVDFEVYGRVQGVFFRKYTQKRGTELGLKGWCMNTDNGTVVGRLEGSESKVEEMKNWLRYTGSPQSAIDKTEFRNQQEISQPTFASFEIKKS</sequence>
<dbReference type="PROSITE" id="PS00150">
    <property type="entry name" value="ACYLPHOSPHATASE_1"/>
    <property type="match status" value="1"/>
</dbReference>
<dbReference type="InterPro" id="IPR036046">
    <property type="entry name" value="Acylphosphatase-like_dom_sf"/>
</dbReference>
<accession>A0A833RJG7</accession>
<comment type="catalytic activity">
    <reaction evidence="4 5">
        <text>an acyl phosphate + H2O = a carboxylate + phosphate + H(+)</text>
        <dbReference type="Rhea" id="RHEA:14965"/>
        <dbReference type="ChEBI" id="CHEBI:15377"/>
        <dbReference type="ChEBI" id="CHEBI:15378"/>
        <dbReference type="ChEBI" id="CHEBI:29067"/>
        <dbReference type="ChEBI" id="CHEBI:43474"/>
        <dbReference type="ChEBI" id="CHEBI:59918"/>
        <dbReference type="EC" id="3.6.1.7"/>
    </reaction>
</comment>
<dbReference type="Pfam" id="PF00708">
    <property type="entry name" value="Acylphosphatase"/>
    <property type="match status" value="1"/>
</dbReference>
<dbReference type="SUPFAM" id="SSF54975">
    <property type="entry name" value="Acylphosphatase/BLUF domain-like"/>
    <property type="match status" value="1"/>
</dbReference>
<evidence type="ECO:0000256" key="1">
    <source>
        <dbReference type="ARBA" id="ARBA00005614"/>
    </source>
</evidence>
<comment type="caution">
    <text evidence="8">The sequence shown here is derived from an EMBL/GenBank/DDBJ whole genome shotgun (WGS) entry which is preliminary data.</text>
</comment>
<evidence type="ECO:0000256" key="5">
    <source>
        <dbReference type="PROSITE-ProRule" id="PRU00520"/>
    </source>
</evidence>
<keyword evidence="3 5" id="KW-0378">Hydrolase</keyword>
<evidence type="ECO:0000256" key="6">
    <source>
        <dbReference type="RuleBase" id="RU004168"/>
    </source>
</evidence>
<evidence type="ECO:0000256" key="3">
    <source>
        <dbReference type="ARBA" id="ARBA00022801"/>
    </source>
</evidence>
<evidence type="ECO:0000313" key="9">
    <source>
        <dbReference type="Proteomes" id="UP000655588"/>
    </source>
</evidence>
<evidence type="ECO:0000259" key="7">
    <source>
        <dbReference type="PROSITE" id="PS51160"/>
    </source>
</evidence>
<comment type="similarity">
    <text evidence="1 6">Belongs to the acylphosphatase family.</text>
</comment>
<feature type="active site" evidence="5">
    <location>
        <position position="201"/>
    </location>
</feature>
<dbReference type="PROSITE" id="PS51160">
    <property type="entry name" value="ACYLPHOSPHATASE_3"/>
    <property type="match status" value="1"/>
</dbReference>
<name>A0A833RJG7_9HYME</name>
<dbReference type="Proteomes" id="UP000655588">
    <property type="component" value="Unassembled WGS sequence"/>
</dbReference>
<dbReference type="PANTHER" id="PTHR10029">
    <property type="entry name" value="ACYLPHOSPHATASE"/>
    <property type="match status" value="1"/>
</dbReference>
<reference evidence="8" key="1">
    <citation type="submission" date="2019-11" db="EMBL/GenBank/DDBJ databases">
        <title>The nuclear and mitochondrial genomes of Frieseomelitta varia - a highly eusocial stingless bee (Meliponini) with a permanently sterile worker caste.</title>
        <authorList>
            <person name="Freitas F.C.P."/>
            <person name="Lourenco A.P."/>
            <person name="Nunes F.M.F."/>
            <person name="Paschoal A.R."/>
            <person name="Abreu F.C.P."/>
            <person name="Barbin F.O."/>
            <person name="Bataglia L."/>
            <person name="Cardoso-Junior C.A.M."/>
            <person name="Cervoni M.S."/>
            <person name="Silva S.R."/>
            <person name="Dalarmi F."/>
            <person name="Del Lama M.A."/>
            <person name="Depintor T.S."/>
            <person name="Ferreira K.M."/>
            <person name="Goria P.S."/>
            <person name="Jaskot M.C."/>
            <person name="Lago D.C."/>
            <person name="Luna-Lucena D."/>
            <person name="Moda L.M."/>
            <person name="Nascimento L."/>
            <person name="Pedrino M."/>
            <person name="Rabico F.O."/>
            <person name="Sanches F.C."/>
            <person name="Santos D.E."/>
            <person name="Santos C.G."/>
            <person name="Vieira J."/>
            <person name="Lopes T.F."/>
            <person name="Barchuk A.R."/>
            <person name="Hartfelder K."/>
            <person name="Simoes Z.L.P."/>
            <person name="Bitondi M.M.G."/>
            <person name="Pinheiro D.G."/>
        </authorList>
    </citation>
    <scope>NUCLEOTIDE SEQUENCE</scope>
    <source>
        <strain evidence="8">USP_RPSP 00005682</strain>
        <tissue evidence="8">Whole individual</tissue>
    </source>
</reference>
<evidence type="ECO:0000256" key="4">
    <source>
        <dbReference type="ARBA" id="ARBA00047645"/>
    </source>
</evidence>
<evidence type="ECO:0000313" key="8">
    <source>
        <dbReference type="EMBL" id="KAF3429799.1"/>
    </source>
</evidence>